<evidence type="ECO:0000313" key="2">
    <source>
        <dbReference type="EMBL" id="KAB2951205.1"/>
    </source>
</evidence>
<organism evidence="2 3">
    <name type="scientific">Heliorestis acidaminivorans</name>
    <dbReference type="NCBI Taxonomy" id="553427"/>
    <lineage>
        <taxon>Bacteria</taxon>
        <taxon>Bacillati</taxon>
        <taxon>Bacillota</taxon>
        <taxon>Clostridia</taxon>
        <taxon>Eubacteriales</taxon>
        <taxon>Heliobacteriaceae</taxon>
        <taxon>Heliorestis</taxon>
    </lineage>
</organism>
<sequence length="78" mass="8970">MMTKESKKHKEEEKKHKEIKEAPESLEDSIEQDQAVQLEDSDAIPPYHSELVAKTNMGVLPTPLYSELEDPESFSKRN</sequence>
<dbReference type="Proteomes" id="UP000468766">
    <property type="component" value="Unassembled WGS sequence"/>
</dbReference>
<reference evidence="2 3" key="1">
    <citation type="submission" date="2019-10" db="EMBL/GenBank/DDBJ databases">
        <title>Whole-genome sequence of the extremophile Heliorestis acidaminivorans DSM 24790.</title>
        <authorList>
            <person name="Kyndt J.A."/>
            <person name="Meyer T.E."/>
        </authorList>
    </citation>
    <scope>NUCLEOTIDE SEQUENCE [LARGE SCALE GENOMIC DNA]</scope>
    <source>
        <strain evidence="2 3">DSM 24790</strain>
    </source>
</reference>
<comment type="caution">
    <text evidence="2">The sequence shown here is derived from an EMBL/GenBank/DDBJ whole genome shotgun (WGS) entry which is preliminary data.</text>
</comment>
<evidence type="ECO:0000313" key="3">
    <source>
        <dbReference type="Proteomes" id="UP000468766"/>
    </source>
</evidence>
<evidence type="ECO:0000256" key="1">
    <source>
        <dbReference type="SAM" id="MobiDB-lite"/>
    </source>
</evidence>
<dbReference type="RefSeq" id="WP_151621743.1">
    <property type="nucleotide sequence ID" value="NZ_WBXO01000014.1"/>
</dbReference>
<dbReference type="AlphaFoldDB" id="A0A6I0EPP0"/>
<accession>A0A6I0EPP0</accession>
<protein>
    <submittedName>
        <fullName evidence="2">Uncharacterized protein</fullName>
    </submittedName>
</protein>
<proteinExistence type="predicted"/>
<gene>
    <name evidence="2" type="ORF">F9B85_13450</name>
</gene>
<dbReference type="EMBL" id="WBXO01000014">
    <property type="protein sequence ID" value="KAB2951205.1"/>
    <property type="molecule type" value="Genomic_DNA"/>
</dbReference>
<keyword evidence="3" id="KW-1185">Reference proteome</keyword>
<dbReference type="OrthoDB" id="9927927at2"/>
<feature type="region of interest" description="Disordered" evidence="1">
    <location>
        <begin position="1"/>
        <end position="78"/>
    </location>
</feature>
<name>A0A6I0EPP0_9FIRM</name>
<feature type="compositionally biased region" description="Basic and acidic residues" evidence="1">
    <location>
        <begin position="1"/>
        <end position="23"/>
    </location>
</feature>